<sequence>MFQQFRTFNHSSGSPSSIDLMIHNRNRVGSKLSSLFRRFFAIFLLPQSGAFVCMFLNFCIAYITTLSVHRPATKLVSLASASTSSRPPPPFKAFGSFSLK</sequence>
<dbReference type="EMBL" id="HBUE01293459">
    <property type="protein sequence ID" value="CAG6575159.1"/>
    <property type="molecule type" value="Transcribed_RNA"/>
</dbReference>
<evidence type="ECO:0000256" key="1">
    <source>
        <dbReference type="SAM" id="MobiDB-lite"/>
    </source>
</evidence>
<feature type="transmembrane region" description="Helical" evidence="2">
    <location>
        <begin position="39"/>
        <end position="63"/>
    </location>
</feature>
<feature type="region of interest" description="Disordered" evidence="1">
    <location>
        <begin position="80"/>
        <end position="100"/>
    </location>
</feature>
<proteinExistence type="predicted"/>
<protein>
    <submittedName>
        <fullName evidence="3">(northern house mosquito) hypothetical protein</fullName>
    </submittedName>
</protein>
<name>A0A8D8E312_CULPI</name>
<dbReference type="AlphaFoldDB" id="A0A8D8E312"/>
<dbReference type="EMBL" id="HBUE01187673">
    <property type="protein sequence ID" value="CAG6523487.1"/>
    <property type="molecule type" value="Transcribed_RNA"/>
</dbReference>
<evidence type="ECO:0000313" key="3">
    <source>
        <dbReference type="EMBL" id="CAG6523487.1"/>
    </source>
</evidence>
<organism evidence="3">
    <name type="scientific">Culex pipiens</name>
    <name type="common">House mosquito</name>
    <dbReference type="NCBI Taxonomy" id="7175"/>
    <lineage>
        <taxon>Eukaryota</taxon>
        <taxon>Metazoa</taxon>
        <taxon>Ecdysozoa</taxon>
        <taxon>Arthropoda</taxon>
        <taxon>Hexapoda</taxon>
        <taxon>Insecta</taxon>
        <taxon>Pterygota</taxon>
        <taxon>Neoptera</taxon>
        <taxon>Endopterygota</taxon>
        <taxon>Diptera</taxon>
        <taxon>Nematocera</taxon>
        <taxon>Culicoidea</taxon>
        <taxon>Culicidae</taxon>
        <taxon>Culicinae</taxon>
        <taxon>Culicini</taxon>
        <taxon>Culex</taxon>
        <taxon>Culex</taxon>
    </lineage>
</organism>
<accession>A0A8D8E312</accession>
<dbReference type="EMBL" id="HBUE01293460">
    <property type="protein sequence ID" value="CAG6575161.1"/>
    <property type="molecule type" value="Transcribed_RNA"/>
</dbReference>
<keyword evidence="2" id="KW-0472">Membrane</keyword>
<evidence type="ECO:0000256" key="2">
    <source>
        <dbReference type="SAM" id="Phobius"/>
    </source>
</evidence>
<keyword evidence="2" id="KW-1133">Transmembrane helix</keyword>
<dbReference type="EMBL" id="HBUE01187674">
    <property type="protein sequence ID" value="CAG6523489.1"/>
    <property type="molecule type" value="Transcribed_RNA"/>
</dbReference>
<keyword evidence="2" id="KW-0812">Transmembrane</keyword>
<reference evidence="3" key="1">
    <citation type="submission" date="2021-05" db="EMBL/GenBank/DDBJ databases">
        <authorList>
            <person name="Alioto T."/>
            <person name="Alioto T."/>
            <person name="Gomez Garrido J."/>
        </authorList>
    </citation>
    <scope>NUCLEOTIDE SEQUENCE</scope>
</reference>